<dbReference type="PRINTS" id="PR01035">
    <property type="entry name" value="TCRTETA"/>
</dbReference>
<evidence type="ECO:0000256" key="4">
    <source>
        <dbReference type="ARBA" id="ARBA00022692"/>
    </source>
</evidence>
<dbReference type="InterPro" id="IPR001958">
    <property type="entry name" value="Tet-R_TetA/multi-R_MdtG-like"/>
</dbReference>
<keyword evidence="5 7" id="KW-1133">Transmembrane helix</keyword>
<evidence type="ECO:0000313" key="10">
    <source>
        <dbReference type="Proteomes" id="UP000034894"/>
    </source>
</evidence>
<gene>
    <name evidence="9" type="ORF">UV73_C0018G0031</name>
</gene>
<feature type="transmembrane region" description="Helical" evidence="7">
    <location>
        <begin position="201"/>
        <end position="223"/>
    </location>
</feature>
<name>A0A0G1G8X9_9BACT</name>
<feature type="domain" description="Major facilitator superfamily (MFS) profile" evidence="8">
    <location>
        <begin position="8"/>
        <end position="384"/>
    </location>
</feature>
<reference evidence="9 10" key="1">
    <citation type="journal article" date="2015" name="Nature">
        <title>rRNA introns, odd ribosomes, and small enigmatic genomes across a large radiation of phyla.</title>
        <authorList>
            <person name="Brown C.T."/>
            <person name="Hug L.A."/>
            <person name="Thomas B.C."/>
            <person name="Sharon I."/>
            <person name="Castelle C.J."/>
            <person name="Singh A."/>
            <person name="Wilkins M.J."/>
            <person name="Williams K.H."/>
            <person name="Banfield J.F."/>
        </authorList>
    </citation>
    <scope>NUCLEOTIDE SEQUENCE [LARGE SCALE GENOMIC DNA]</scope>
</reference>
<feature type="transmembrane region" description="Helical" evidence="7">
    <location>
        <begin position="74"/>
        <end position="91"/>
    </location>
</feature>
<dbReference type="EMBL" id="LCFP01000018">
    <property type="protein sequence ID" value="KKS95418.1"/>
    <property type="molecule type" value="Genomic_DNA"/>
</dbReference>
<keyword evidence="3" id="KW-0813">Transport</keyword>
<dbReference type="Proteomes" id="UP000034894">
    <property type="component" value="Unassembled WGS sequence"/>
</dbReference>
<dbReference type="InterPro" id="IPR005829">
    <property type="entry name" value="Sugar_transporter_CS"/>
</dbReference>
<dbReference type="GO" id="GO:0022857">
    <property type="term" value="F:transmembrane transporter activity"/>
    <property type="evidence" value="ECO:0007669"/>
    <property type="project" value="InterPro"/>
</dbReference>
<sequence>MPSILKSSKFLIFLIVFVNFLGYGIVFPLLPLMTIKYGGSPLLSGVMIGAFSLAQVFSMPVMGRLSDRYGRKPLLLISLWGTVVSFLIMGLTHSLFFLLLARILDGASGGNLSIAQAYIADISEKKDRAAGMGTIAAGISLGFIFGPLWGGFLSKISYAFPFFAASIITLISILLTKVFLKESVSKKEIKYEKRHFRFLQFLPRLLKSGFMLLFILNLLIFWAQSGLYTIMTLFANDILRLSVLQVGGLFALSGIVSAGIQAFGVKPAVKFFGEKRLFRLSVVTASFGMIILAVTRNSLLFVIGTTVFALGNSYLLPLTQAFVSEKSAEHEQGGNMGLLQSFGSVGRIFGPIAAGYAYQTMGPWSPALMGALIFLAVLILGLRI</sequence>
<dbReference type="PROSITE" id="PS50850">
    <property type="entry name" value="MFS"/>
    <property type="match status" value="1"/>
</dbReference>
<dbReference type="CDD" id="cd17330">
    <property type="entry name" value="MFS_SLC46_TetA_like"/>
    <property type="match status" value="1"/>
</dbReference>
<keyword evidence="4 7" id="KW-0812">Transmembrane</keyword>
<dbReference type="InterPro" id="IPR020846">
    <property type="entry name" value="MFS_dom"/>
</dbReference>
<dbReference type="GO" id="GO:0016020">
    <property type="term" value="C:membrane"/>
    <property type="evidence" value="ECO:0007669"/>
    <property type="project" value="UniProtKB-SubCell"/>
</dbReference>
<organism evidence="9 10">
    <name type="scientific">Candidatus Gottesmanbacteria bacterium GW2011_GWA2_43_14</name>
    <dbReference type="NCBI Taxonomy" id="1618443"/>
    <lineage>
        <taxon>Bacteria</taxon>
        <taxon>Candidatus Gottesmaniibacteriota</taxon>
    </lineage>
</organism>
<comment type="similarity">
    <text evidence="2">Belongs to the major facilitator superfamily. TCR/Tet family.</text>
</comment>
<evidence type="ECO:0000256" key="5">
    <source>
        <dbReference type="ARBA" id="ARBA00022989"/>
    </source>
</evidence>
<evidence type="ECO:0000256" key="3">
    <source>
        <dbReference type="ARBA" id="ARBA00022448"/>
    </source>
</evidence>
<dbReference type="SUPFAM" id="SSF103473">
    <property type="entry name" value="MFS general substrate transporter"/>
    <property type="match status" value="1"/>
</dbReference>
<evidence type="ECO:0000256" key="6">
    <source>
        <dbReference type="ARBA" id="ARBA00023136"/>
    </source>
</evidence>
<feature type="transmembrane region" description="Helical" evidence="7">
    <location>
        <begin position="243"/>
        <end position="265"/>
    </location>
</feature>
<dbReference type="PANTHER" id="PTHR23504:SF15">
    <property type="entry name" value="MAJOR FACILITATOR SUPERFAMILY (MFS) PROFILE DOMAIN-CONTAINING PROTEIN"/>
    <property type="match status" value="1"/>
</dbReference>
<evidence type="ECO:0000256" key="2">
    <source>
        <dbReference type="ARBA" id="ARBA00007520"/>
    </source>
</evidence>
<feature type="transmembrane region" description="Helical" evidence="7">
    <location>
        <begin position="158"/>
        <end position="180"/>
    </location>
</feature>
<dbReference type="STRING" id="1618443.UV73_C0018G0031"/>
<evidence type="ECO:0000259" key="8">
    <source>
        <dbReference type="PROSITE" id="PS50850"/>
    </source>
</evidence>
<dbReference type="PROSITE" id="PS00216">
    <property type="entry name" value="SUGAR_TRANSPORT_1"/>
    <property type="match status" value="1"/>
</dbReference>
<protein>
    <submittedName>
        <fullName evidence="9">Major facilitator superfamily transporter, MFS transporter, DHA1 family, tetracycline resistance protein</fullName>
    </submittedName>
</protein>
<dbReference type="InterPro" id="IPR036259">
    <property type="entry name" value="MFS_trans_sf"/>
</dbReference>
<dbReference type="Pfam" id="PF07690">
    <property type="entry name" value="MFS_1"/>
    <property type="match status" value="2"/>
</dbReference>
<accession>A0A0G1G8X9</accession>
<dbReference type="InterPro" id="IPR011701">
    <property type="entry name" value="MFS"/>
</dbReference>
<dbReference type="Gene3D" id="1.20.1250.20">
    <property type="entry name" value="MFS general substrate transporter like domains"/>
    <property type="match status" value="1"/>
</dbReference>
<feature type="transmembrane region" description="Helical" evidence="7">
    <location>
        <begin position="131"/>
        <end position="152"/>
    </location>
</feature>
<evidence type="ECO:0000313" key="9">
    <source>
        <dbReference type="EMBL" id="KKS95418.1"/>
    </source>
</evidence>
<feature type="transmembrane region" description="Helical" evidence="7">
    <location>
        <begin position="364"/>
        <end position="382"/>
    </location>
</feature>
<comment type="caution">
    <text evidence="9">The sequence shown here is derived from an EMBL/GenBank/DDBJ whole genome shotgun (WGS) entry which is preliminary data.</text>
</comment>
<comment type="subcellular location">
    <subcellularLocation>
        <location evidence="1">Membrane</location>
        <topology evidence="1">Multi-pass membrane protein</topology>
    </subcellularLocation>
</comment>
<dbReference type="PANTHER" id="PTHR23504">
    <property type="entry name" value="MAJOR FACILITATOR SUPERFAMILY DOMAIN-CONTAINING PROTEIN 10"/>
    <property type="match status" value="1"/>
</dbReference>
<keyword evidence="6 7" id="KW-0472">Membrane</keyword>
<proteinExistence type="inferred from homology"/>
<evidence type="ECO:0000256" key="1">
    <source>
        <dbReference type="ARBA" id="ARBA00004141"/>
    </source>
</evidence>
<evidence type="ECO:0000256" key="7">
    <source>
        <dbReference type="SAM" id="Phobius"/>
    </source>
</evidence>
<dbReference type="AlphaFoldDB" id="A0A0G1G8X9"/>
<feature type="transmembrane region" description="Helical" evidence="7">
    <location>
        <begin position="42"/>
        <end position="62"/>
    </location>
</feature>
<feature type="transmembrane region" description="Helical" evidence="7">
    <location>
        <begin position="12"/>
        <end position="30"/>
    </location>
</feature>